<keyword evidence="4" id="KW-1185">Reference proteome</keyword>
<name>A0A5M3XAM6_9ACTN</name>
<dbReference type="GO" id="GO:0045004">
    <property type="term" value="P:DNA replication proofreading"/>
    <property type="evidence" value="ECO:0007669"/>
    <property type="project" value="TreeGrafter"/>
</dbReference>
<protein>
    <recommendedName>
        <fullName evidence="2">Exonuclease domain-containing protein</fullName>
    </recommendedName>
</protein>
<dbReference type="Gene3D" id="3.30.420.10">
    <property type="entry name" value="Ribonuclease H-like superfamily/Ribonuclease H"/>
    <property type="match status" value="1"/>
</dbReference>
<dbReference type="Proteomes" id="UP000377595">
    <property type="component" value="Unassembled WGS sequence"/>
</dbReference>
<dbReference type="SUPFAM" id="SSF53098">
    <property type="entry name" value="Ribonuclease H-like"/>
    <property type="match status" value="1"/>
</dbReference>
<dbReference type="EMBL" id="BLAF01000006">
    <property type="protein sequence ID" value="GES18194.1"/>
    <property type="molecule type" value="Genomic_DNA"/>
</dbReference>
<sequence length="600" mass="65327">MSDHSTTTAAAAAPRKRAHDHRQLAEVLSWTPGQVNRALAAGVLPAYDMKTPRWSGPLVDQLEARREELTTAIPDDVDGDELMTLLGITYGDYQRGRNAGVIPGPDRPSAWGLLWTRGLAEELAGRAEEIRAAIPPAPLGAHRCAALLSERTGLDVAVADITTLNRRDLTSVVDWYKKWALYDVAALLALIADEAGLATLTEIVTERQAWMAASITAKDAAHWLGWRVEDLQRVAGERGMKPGRFDRWARTDVAALTEDEELIERVRREQLLGPEQAAVHMEIRRRDFDYVVAAGWVRPVQWVTREVGVRKTVEVPLYQVGDLEDALAEVPGVDWEAVRAVKPGGVSPLREHTRLPAARAQVIRAFCAQLAADHKVEVWPHFWNAGDRWEIDWEINEDGHPTKPEVAAALSAHRGARQHIDHITLSTAVGQVIRWARECLKPGAAVVIDTETTGLAGVVVEIAVVDACTGDVLLDTLVNPGGVPVEDGARMVHGISDEALGQAPTWDQVFPLFLAAVGSARLLAYNAPFDRAAIAATHANAGLWSGGLPAGDRWDCIMDARSTWARVGYWLALGGGHRARGDALDARRVLQAIGTPHGGR</sequence>
<dbReference type="GO" id="GO:0003676">
    <property type="term" value="F:nucleic acid binding"/>
    <property type="evidence" value="ECO:0007669"/>
    <property type="project" value="InterPro"/>
</dbReference>
<accession>A0A5M3XAM6</accession>
<feature type="region of interest" description="Disordered" evidence="1">
    <location>
        <begin position="1"/>
        <end position="20"/>
    </location>
</feature>
<comment type="caution">
    <text evidence="3">The sequence shown here is derived from an EMBL/GenBank/DDBJ whole genome shotgun (WGS) entry which is preliminary data.</text>
</comment>
<dbReference type="InterPro" id="IPR036397">
    <property type="entry name" value="RNaseH_sf"/>
</dbReference>
<dbReference type="PANTHER" id="PTHR30231">
    <property type="entry name" value="DNA POLYMERASE III SUBUNIT EPSILON"/>
    <property type="match status" value="1"/>
</dbReference>
<dbReference type="Pfam" id="PF00929">
    <property type="entry name" value="RNase_T"/>
    <property type="match status" value="1"/>
</dbReference>
<feature type="domain" description="Exonuclease" evidence="2">
    <location>
        <begin position="444"/>
        <end position="599"/>
    </location>
</feature>
<dbReference type="OrthoDB" id="3430427at2"/>
<dbReference type="PANTHER" id="PTHR30231:SF37">
    <property type="entry name" value="EXODEOXYRIBONUCLEASE 10"/>
    <property type="match status" value="1"/>
</dbReference>
<reference evidence="3 4" key="1">
    <citation type="submission" date="2019-10" db="EMBL/GenBank/DDBJ databases">
        <title>Whole genome shotgun sequence of Acrocarpospora pleiomorpha NBRC 16267.</title>
        <authorList>
            <person name="Ichikawa N."/>
            <person name="Kimura A."/>
            <person name="Kitahashi Y."/>
            <person name="Komaki H."/>
            <person name="Oguchi A."/>
        </authorList>
    </citation>
    <scope>NUCLEOTIDE SEQUENCE [LARGE SCALE GENOMIC DNA]</scope>
    <source>
        <strain evidence="3 4">NBRC 16267</strain>
    </source>
</reference>
<dbReference type="InterPro" id="IPR012337">
    <property type="entry name" value="RNaseH-like_sf"/>
</dbReference>
<dbReference type="GO" id="GO:0005829">
    <property type="term" value="C:cytosol"/>
    <property type="evidence" value="ECO:0007669"/>
    <property type="project" value="TreeGrafter"/>
</dbReference>
<organism evidence="3 4">
    <name type="scientific">Acrocarpospora pleiomorpha</name>
    <dbReference type="NCBI Taxonomy" id="90975"/>
    <lineage>
        <taxon>Bacteria</taxon>
        <taxon>Bacillati</taxon>
        <taxon>Actinomycetota</taxon>
        <taxon>Actinomycetes</taxon>
        <taxon>Streptosporangiales</taxon>
        <taxon>Streptosporangiaceae</taxon>
        <taxon>Acrocarpospora</taxon>
    </lineage>
</organism>
<evidence type="ECO:0000259" key="2">
    <source>
        <dbReference type="SMART" id="SM00479"/>
    </source>
</evidence>
<feature type="compositionally biased region" description="Low complexity" evidence="1">
    <location>
        <begin position="1"/>
        <end position="13"/>
    </location>
</feature>
<dbReference type="AlphaFoldDB" id="A0A5M3XAM6"/>
<dbReference type="InterPro" id="IPR013520">
    <property type="entry name" value="Ribonucl_H"/>
</dbReference>
<dbReference type="CDD" id="cd06127">
    <property type="entry name" value="DEDDh"/>
    <property type="match status" value="1"/>
</dbReference>
<evidence type="ECO:0000313" key="3">
    <source>
        <dbReference type="EMBL" id="GES18194.1"/>
    </source>
</evidence>
<gene>
    <name evidence="3" type="ORF">Aple_010890</name>
</gene>
<proteinExistence type="predicted"/>
<evidence type="ECO:0000313" key="4">
    <source>
        <dbReference type="Proteomes" id="UP000377595"/>
    </source>
</evidence>
<evidence type="ECO:0000256" key="1">
    <source>
        <dbReference type="SAM" id="MobiDB-lite"/>
    </source>
</evidence>
<dbReference type="RefSeq" id="WP_155343334.1">
    <property type="nucleotide sequence ID" value="NZ_BAAAHM010000017.1"/>
</dbReference>
<dbReference type="SMART" id="SM00479">
    <property type="entry name" value="EXOIII"/>
    <property type="match status" value="1"/>
</dbReference>
<dbReference type="GO" id="GO:0008408">
    <property type="term" value="F:3'-5' exonuclease activity"/>
    <property type="evidence" value="ECO:0007669"/>
    <property type="project" value="TreeGrafter"/>
</dbReference>